<sequence>MSNTVVFIDSRISDVNALISRFAVGTEYYVLDSERDGILQITEALAGKSGYSSLQIFSHGTAGSLMLGSTVLNNAALSNYTAQLAAIGGALTASGDILLYGCNVAAGDVGQQFIAALAEATGADVAASDDLTGSAALGGDWDLEYATGAIESGVDTNVVQEYDGVLEPPTTTITITLPTEAEIRNNSNIDQGYITESTLGSNVTLYLQDILAVDTTNLLSTTAPTSFVISVSYGKISFLKTKVDTIPIVSGNGSNTVTLTGTITQIRTLLTNNTISYVGNTGFSGIETLSAGISGVLANNSGNASGSANSELSIVGINDAPTILDAKATLTVSEGSLLNDVFEGSFTLSDPDIAHYIMQADITVLHGTLKLSGDDLDSVTGNETKSVTITGSRANIELAITALQYTPDENYNGSDTLTVTVNDLGTTNVNQGNPDEDKTDIHQVTISVVNHAPVLENDYTPILSEISEDINSSITETEDGDNAGTLVKDIIPENDPTDSITLDAITDEDVTSALQSIYITAVDSTNGKWQFKLDGQTTWSTITLTGDTALLLSENNSLRFIPNNNWSGTATFTFGAWDGTGRDINNNNALYEAGDYVVITQRGVLNAPFSLDVDTATITVNPVNDAPTFTAFSAPITPAITTNQPSLALEDGGNTVGEPSTTPITITFDDLATKGNEADANDAAYGGAVTAFVVKRVLSGTLTIDNTDYTAGTEDLNLTISESQDASWTPELNKNGILNAFTVVAKDNDTTDSKESTTPSVTVTINLTPVNDAPTVIPATQSATLTAGSDDVTSAYISMAMSDVDTGDIVKVDGDWLADESAANDGEEHWTSSDGGKTYTFDGSYGTATLYRVATTDGHSAGEVTYSFDYADTDLDSLAANATATDSFTIVVSDDAKVTATADAVFTINGANDDPIITSGTQSGSVIENSSETATGDVNATDIDYGTTLSYSGDATGDYGSLDVTEIDGTWTYTLTSNALDDGESDIESFTITVSDGDGGSATQDVTITVWGDNDPPTITESAQSPDYVTEDGGINNGTAGTSSAHIDVTLSDADGGDTVSYVTTGWSGSGNTYTKTGTYGTATLHPNTHVIDYVLNNSDTDTQALDTNDVVSDSFSITVTDGTDFTSETIAFTIHGTNDAPTIDVSDTGESFTESDDASMQTLSATGSITFDDVDASDSVSLTFAESTDISWSDSNGGGDYDNELDSDYSSVKAALLNGFSTTATGWSYSTSGGSSLIGSEFGAIPSNYFLPPPFSFTSLITGVLGDQNDVTEGQFKYDVYTLSNVVSGTLVFAAIESSAFPEYANVYTSANLQLRQPITPRIISNTTDGNARILAWFYLPGDTLWVGSDAPQQSGAYNLYLGGTIAESGDGVDLDFLDEDEQLTWSYTVSATDGTASTTSTESVSFTITGENDAPTISISDDSATITENSGSDVSDLQTIDVSGDIEIDDPDTHDDTVTVTSSLDSISWSGGDTTDSVFDTLTDGFTADEDGWSYSVTDGVDLNFIGEDETVVLTYNVTASDGTESDTDTVTITIEGTNDTPTVDVVETSITFAEDDTLSDSGTVSFSDLDTNDVIDVTESYNNDIAWSYSGGTLTDEMIGEDISTLTNGFTAWGEDLSSDETVWNYSATLGTDDLDFLDAGETLTFSYTVTATDNNGASATDTITVTITGSNDTPHFNQDSVDNGSVTDTSASDTFSNDIIGTLTADDVDHNDTITYGVVNGTGTYGTLTVDSSTGVYRYDGNDNTINALNAGTWSDTFTVTASDGTISESATVVITIHGANDNPTVSINDDSLSFTEDVSASAQDLTDSGSITFDDVDTSDNVDIIATYKNNISWSGGTLANQMSGEDSGKLTSGFHASATDSTSDSITWDYSATDVDLDFLAEDETITLGFTITARDSHNAFATDDVTITITGTNDDVDITGGTTSGSVTELADKYSENGVLENDYLHSITGSIDISDPDVNDSHTATFTDNSESEQVTYLGSFDVADNGEDWTFTVSDEDLDYLDDDDDPLIQTYTITISDGHGSSDTQDVTITIHGSDDNASVAGRVYYWSNFDDIDDVATEMYAQDSMHTDGEDSGIEFRNIEKHDNGTYTLDIYKTADTDEADSFLIKLQLAKGSVATWEQSHDLFDGEGNELPDLTEFGFVTYASSLRTGECNIGGYSASLLSLPNDQEVKLGTLTITAPIFDAKLLSGSYIGDTAIDAGDIFSEMKLNVTEGEDITYYNGDGLYDYLNQLNSGEDSFYYYDSVDPDDYNFDAIKEVTTEDANEVTPADALLALKLSMGINTALPDLIALFEESDTIPLIPYMYMAADVNKDGEVTIQDALNILKMSVNYACAPEQEWIFSPLPHNEQNILENMMNGFYVTYVNDLGEDVKVDWLDIKGISGDETGIILSIGDNAIPIEEWNIGVDWEQASPELHDITVTDNDLQFVDLIGILKGDVNGSWGDPINFNPPN</sequence>
<protein>
    <submittedName>
        <fullName evidence="2">VCBS</fullName>
    </submittedName>
</protein>
<feature type="domain" description="Cadherin" evidence="1">
    <location>
        <begin position="1540"/>
        <end position="1680"/>
    </location>
</feature>
<dbReference type="KEGG" id="cch:Cag_1239"/>
<dbReference type="eggNOG" id="COG0354">
    <property type="taxonomic scope" value="Bacteria"/>
</dbReference>
<gene>
    <name evidence="2" type="ordered locus">Cag_1239</name>
</gene>
<dbReference type="SUPFAM" id="SSF49313">
    <property type="entry name" value="Cadherin-like"/>
    <property type="match status" value="1"/>
</dbReference>
<dbReference type="eggNOG" id="COG2931">
    <property type="taxonomic scope" value="Bacteria"/>
</dbReference>
<dbReference type="eggNOG" id="COG0726">
    <property type="taxonomic scope" value="Bacteria"/>
</dbReference>
<organism evidence="2">
    <name type="scientific">Chlorobium chlorochromatii (strain CaD3)</name>
    <dbReference type="NCBI Taxonomy" id="340177"/>
    <lineage>
        <taxon>Bacteria</taxon>
        <taxon>Pseudomonadati</taxon>
        <taxon>Chlorobiota</taxon>
        <taxon>Chlorobiia</taxon>
        <taxon>Chlorobiales</taxon>
        <taxon>Chlorobiaceae</taxon>
        <taxon>Chlorobium/Pelodictyon group</taxon>
        <taxon>Chlorobium</taxon>
    </lineage>
</organism>
<dbReference type="InterPro" id="IPR010221">
    <property type="entry name" value="VCBS_dom"/>
</dbReference>
<dbReference type="InterPro" id="IPR025592">
    <property type="entry name" value="DUF4347"/>
</dbReference>
<dbReference type="Pfam" id="PF17963">
    <property type="entry name" value="Big_9"/>
    <property type="match status" value="1"/>
</dbReference>
<dbReference type="Pfam" id="PF17803">
    <property type="entry name" value="Cadherin_4"/>
    <property type="match status" value="1"/>
</dbReference>
<dbReference type="STRING" id="340177.Cag_1239"/>
<dbReference type="GO" id="GO:0007156">
    <property type="term" value="P:homophilic cell adhesion via plasma membrane adhesion molecules"/>
    <property type="evidence" value="ECO:0007669"/>
    <property type="project" value="InterPro"/>
</dbReference>
<reference evidence="2" key="1">
    <citation type="submission" date="2005-08" db="EMBL/GenBank/DDBJ databases">
        <title>Complete sequence of Chlorobium chlorochromatii CaD3.</title>
        <authorList>
            <person name="Copeland A."/>
            <person name="Lucas S."/>
            <person name="Lapidus A."/>
            <person name="Barry K."/>
            <person name="Detter J.C."/>
            <person name="Glavina T."/>
            <person name="Hammon N."/>
            <person name="Israni S."/>
            <person name="Pitluck S."/>
            <person name="Bryant D."/>
            <person name="Schmutz J."/>
            <person name="Larimer F."/>
            <person name="Land M."/>
            <person name="Kyrpides N."/>
            <person name="Ivanova N."/>
            <person name="Richardson P."/>
        </authorList>
    </citation>
    <scope>NUCLEOTIDE SEQUENCE [LARGE SCALE GENOMIC DNA]</scope>
    <source>
        <strain evidence="2">CaD3</strain>
    </source>
</reference>
<dbReference type="EMBL" id="CP000108">
    <property type="protein sequence ID" value="ABB28500.1"/>
    <property type="molecule type" value="Genomic_DNA"/>
</dbReference>
<dbReference type="OrthoDB" id="596127at2"/>
<proteinExistence type="predicted"/>
<feature type="domain" description="Cadherin" evidence="1">
    <location>
        <begin position="1682"/>
        <end position="1790"/>
    </location>
</feature>
<evidence type="ECO:0000313" key="2">
    <source>
        <dbReference type="EMBL" id="ABB28500.1"/>
    </source>
</evidence>
<dbReference type="InterPro" id="IPR040853">
    <property type="entry name" value="RapA2_cadherin-like"/>
</dbReference>
<dbReference type="eggNOG" id="COG3210">
    <property type="taxonomic scope" value="Bacteria"/>
</dbReference>
<accession>Q3AR75</accession>
<dbReference type="GO" id="GO:0016020">
    <property type="term" value="C:membrane"/>
    <property type="evidence" value="ECO:0007669"/>
    <property type="project" value="InterPro"/>
</dbReference>
<dbReference type="NCBIfam" id="TIGR01965">
    <property type="entry name" value="VCBS_repeat"/>
    <property type="match status" value="9"/>
</dbReference>
<dbReference type="HOGENOM" id="CLU_228815_0_0_10"/>
<dbReference type="Gene3D" id="2.60.40.60">
    <property type="entry name" value="Cadherins"/>
    <property type="match status" value="2"/>
</dbReference>
<evidence type="ECO:0000259" key="1">
    <source>
        <dbReference type="PROSITE" id="PS50268"/>
    </source>
</evidence>
<dbReference type="SMART" id="SM00112">
    <property type="entry name" value="CA"/>
    <property type="match status" value="2"/>
</dbReference>
<dbReference type="InterPro" id="IPR002126">
    <property type="entry name" value="Cadherin-like_dom"/>
</dbReference>
<dbReference type="PROSITE" id="PS50268">
    <property type="entry name" value="CADHERIN_2"/>
    <property type="match status" value="2"/>
</dbReference>
<name>Q3AR75_CHLCH</name>
<dbReference type="InterPro" id="IPR015919">
    <property type="entry name" value="Cadherin-like_sf"/>
</dbReference>
<dbReference type="CDD" id="cd11304">
    <property type="entry name" value="Cadherin_repeat"/>
    <property type="match status" value="1"/>
</dbReference>
<dbReference type="Pfam" id="PF14252">
    <property type="entry name" value="DUF4347"/>
    <property type="match status" value="1"/>
</dbReference>
<dbReference type="GO" id="GO:0005509">
    <property type="term" value="F:calcium ion binding"/>
    <property type="evidence" value="ECO:0007669"/>
    <property type="project" value="InterPro"/>
</dbReference>